<evidence type="ECO:0000256" key="2">
    <source>
        <dbReference type="ARBA" id="ARBA00023315"/>
    </source>
</evidence>
<dbReference type="InterPro" id="IPR051016">
    <property type="entry name" value="Diverse_Substrate_AcTransf"/>
</dbReference>
<dbReference type="PROSITE" id="PS51186">
    <property type="entry name" value="GNAT"/>
    <property type="match status" value="1"/>
</dbReference>
<organism evidence="4 5">
    <name type="scientific">Penicillium malachiteum</name>
    <dbReference type="NCBI Taxonomy" id="1324776"/>
    <lineage>
        <taxon>Eukaryota</taxon>
        <taxon>Fungi</taxon>
        <taxon>Dikarya</taxon>
        <taxon>Ascomycota</taxon>
        <taxon>Pezizomycotina</taxon>
        <taxon>Eurotiomycetes</taxon>
        <taxon>Eurotiomycetidae</taxon>
        <taxon>Eurotiales</taxon>
        <taxon>Aspergillaceae</taxon>
        <taxon>Penicillium</taxon>
    </lineage>
</organism>
<keyword evidence="2" id="KW-0012">Acyltransferase</keyword>
<evidence type="ECO:0000256" key="1">
    <source>
        <dbReference type="ARBA" id="ARBA00022679"/>
    </source>
</evidence>
<keyword evidence="1" id="KW-0808">Transferase</keyword>
<evidence type="ECO:0000313" key="5">
    <source>
        <dbReference type="Proteomes" id="UP001215712"/>
    </source>
</evidence>
<feature type="domain" description="N-acetyltransferase" evidence="3">
    <location>
        <begin position="7"/>
        <end position="156"/>
    </location>
</feature>
<dbReference type="EMBL" id="JAQJAN010000006">
    <property type="protein sequence ID" value="KAJ5727727.1"/>
    <property type="molecule type" value="Genomic_DNA"/>
</dbReference>
<reference evidence="4" key="2">
    <citation type="submission" date="2023-01" db="EMBL/GenBank/DDBJ databases">
        <authorList>
            <person name="Petersen C."/>
        </authorList>
    </citation>
    <scope>NUCLEOTIDE SEQUENCE</scope>
    <source>
        <strain evidence="4">IBT 17514</strain>
    </source>
</reference>
<gene>
    <name evidence="4" type="ORF">N7493_005547</name>
</gene>
<protein>
    <recommendedName>
        <fullName evidence="3">N-acetyltransferase domain-containing protein</fullName>
    </recommendedName>
</protein>
<proteinExistence type="predicted"/>
<dbReference type="AlphaFoldDB" id="A0AAD6HMW2"/>
<dbReference type="SUPFAM" id="SSF55729">
    <property type="entry name" value="Acyl-CoA N-acyltransferases (Nat)"/>
    <property type="match status" value="1"/>
</dbReference>
<dbReference type="Proteomes" id="UP001215712">
    <property type="component" value="Unassembled WGS sequence"/>
</dbReference>
<dbReference type="PANTHER" id="PTHR10545:SF29">
    <property type="entry name" value="GH14572P-RELATED"/>
    <property type="match status" value="1"/>
</dbReference>
<reference evidence="4" key="1">
    <citation type="journal article" date="2023" name="IMA Fungus">
        <title>Comparative genomic study of the Penicillium genus elucidates a diverse pangenome and 15 lateral gene transfer events.</title>
        <authorList>
            <person name="Petersen C."/>
            <person name="Sorensen T."/>
            <person name="Nielsen M.R."/>
            <person name="Sondergaard T.E."/>
            <person name="Sorensen J.L."/>
            <person name="Fitzpatrick D.A."/>
            <person name="Frisvad J.C."/>
            <person name="Nielsen K.L."/>
        </authorList>
    </citation>
    <scope>NUCLEOTIDE SEQUENCE</scope>
    <source>
        <strain evidence="4">IBT 17514</strain>
    </source>
</reference>
<dbReference type="PANTHER" id="PTHR10545">
    <property type="entry name" value="DIAMINE N-ACETYLTRANSFERASE"/>
    <property type="match status" value="1"/>
</dbReference>
<sequence>MSLEMEYKITQLDRDGFDEWATLFKRYIEFYEASLPEDQYKKTFERILDSKSDLYAFVMREHQEGSDKGKMVAIAHFFPQQTPWSEQKIMLLNDLFVNPTLRGKGHGRRMIQAVADYSKQLGCLRLQWLTKQDNTTARRLYDTMAEASFVQYRMGL</sequence>
<dbReference type="InterPro" id="IPR016181">
    <property type="entry name" value="Acyl_CoA_acyltransferase"/>
</dbReference>
<dbReference type="InterPro" id="IPR000182">
    <property type="entry name" value="GNAT_dom"/>
</dbReference>
<dbReference type="CDD" id="cd04301">
    <property type="entry name" value="NAT_SF"/>
    <property type="match status" value="1"/>
</dbReference>
<dbReference type="GO" id="GO:0008080">
    <property type="term" value="F:N-acetyltransferase activity"/>
    <property type="evidence" value="ECO:0007669"/>
    <property type="project" value="UniProtKB-ARBA"/>
</dbReference>
<keyword evidence="5" id="KW-1185">Reference proteome</keyword>
<name>A0AAD6HMW2_9EURO</name>
<comment type="caution">
    <text evidence="4">The sequence shown here is derived from an EMBL/GenBank/DDBJ whole genome shotgun (WGS) entry which is preliminary data.</text>
</comment>
<accession>A0AAD6HMW2</accession>
<evidence type="ECO:0000259" key="3">
    <source>
        <dbReference type="PROSITE" id="PS51186"/>
    </source>
</evidence>
<evidence type="ECO:0000313" key="4">
    <source>
        <dbReference type="EMBL" id="KAJ5727727.1"/>
    </source>
</evidence>
<dbReference type="Pfam" id="PF00583">
    <property type="entry name" value="Acetyltransf_1"/>
    <property type="match status" value="1"/>
</dbReference>
<dbReference type="Gene3D" id="3.40.630.30">
    <property type="match status" value="1"/>
</dbReference>